<protein>
    <submittedName>
        <fullName evidence="1">Uncharacterized protein</fullName>
    </submittedName>
</protein>
<organism evidence="1 2">
    <name type="scientific">Bradyrhizobium valentinum</name>
    <dbReference type="NCBI Taxonomy" id="1518501"/>
    <lineage>
        <taxon>Bacteria</taxon>
        <taxon>Pseudomonadati</taxon>
        <taxon>Pseudomonadota</taxon>
        <taxon>Alphaproteobacteria</taxon>
        <taxon>Hyphomicrobiales</taxon>
        <taxon>Nitrobacteraceae</taxon>
        <taxon>Bradyrhizobium</taxon>
    </lineage>
</organism>
<dbReference type="Proteomes" id="UP000051913">
    <property type="component" value="Unassembled WGS sequence"/>
</dbReference>
<keyword evidence="2" id="KW-1185">Reference proteome</keyword>
<name>A0A0R3LPJ6_9BRAD</name>
<dbReference type="RefSeq" id="WP_057851190.1">
    <property type="nucleotide sequence ID" value="NZ_LLXX01000101.1"/>
</dbReference>
<dbReference type="AlphaFoldDB" id="A0A0R3LPJ6"/>
<sequence>MTDQQLALQAINEAQLILEEYLRPRPQNNELVLDKLVEVLERPDLVVAVSRLQQQSSLSVRK</sequence>
<accession>A0A0R3LPJ6</accession>
<dbReference type="EMBL" id="LLXX01000101">
    <property type="protein sequence ID" value="KRR06998.1"/>
    <property type="molecule type" value="Genomic_DNA"/>
</dbReference>
<proteinExistence type="predicted"/>
<evidence type="ECO:0000313" key="2">
    <source>
        <dbReference type="Proteomes" id="UP000051913"/>
    </source>
</evidence>
<evidence type="ECO:0000313" key="1">
    <source>
        <dbReference type="EMBL" id="KRR06998.1"/>
    </source>
</evidence>
<reference evidence="1 2" key="1">
    <citation type="submission" date="2014-03" db="EMBL/GenBank/DDBJ databases">
        <title>Bradyrhizobium valentinum sp. nov., isolated from effective nodules of Lupinus mariae-josephae, a lupine endemic of basic-lime soils in Eastern Spain.</title>
        <authorList>
            <person name="Duran D."/>
            <person name="Rey L."/>
            <person name="Navarro A."/>
            <person name="Busquets A."/>
            <person name="Imperial J."/>
            <person name="Ruiz-Argueso T."/>
        </authorList>
    </citation>
    <scope>NUCLEOTIDE SEQUENCE [LARGE SCALE GENOMIC DNA]</scope>
    <source>
        <strain evidence="1 2">LmjM3</strain>
    </source>
</reference>
<comment type="caution">
    <text evidence="1">The sequence shown here is derived from an EMBL/GenBank/DDBJ whole genome shotgun (WGS) entry which is preliminary data.</text>
</comment>
<gene>
    <name evidence="1" type="ORF">CP49_01870</name>
</gene>